<evidence type="ECO:0000259" key="5">
    <source>
        <dbReference type="PROSITE" id="PS50865"/>
    </source>
</evidence>
<dbReference type="PANTHER" id="PTHR47332:SF2">
    <property type="entry name" value="SET-6"/>
    <property type="match status" value="1"/>
</dbReference>
<accession>M1W4F0</accession>
<dbReference type="OrthoDB" id="265717at2759"/>
<dbReference type="PROSITE" id="PS01360">
    <property type="entry name" value="ZF_MYND_1"/>
    <property type="match status" value="1"/>
</dbReference>
<dbReference type="Proteomes" id="UP000016801">
    <property type="component" value="Unassembled WGS sequence"/>
</dbReference>
<keyword evidence="7" id="KW-1185">Reference proteome</keyword>
<keyword evidence="1" id="KW-0479">Metal-binding</keyword>
<dbReference type="Gene3D" id="2.170.270.10">
    <property type="entry name" value="SET domain"/>
    <property type="match status" value="1"/>
</dbReference>
<organism evidence="6 7">
    <name type="scientific">Claviceps purpurea (strain 20.1)</name>
    <name type="common">Ergot fungus</name>
    <name type="synonym">Sphacelia segetum</name>
    <dbReference type="NCBI Taxonomy" id="1111077"/>
    <lineage>
        <taxon>Eukaryota</taxon>
        <taxon>Fungi</taxon>
        <taxon>Dikarya</taxon>
        <taxon>Ascomycota</taxon>
        <taxon>Pezizomycotina</taxon>
        <taxon>Sordariomycetes</taxon>
        <taxon>Hypocreomycetidae</taxon>
        <taxon>Hypocreales</taxon>
        <taxon>Clavicipitaceae</taxon>
        <taxon>Claviceps</taxon>
    </lineage>
</organism>
<evidence type="ECO:0000256" key="2">
    <source>
        <dbReference type="ARBA" id="ARBA00022771"/>
    </source>
</evidence>
<dbReference type="PROSITE" id="PS50865">
    <property type="entry name" value="ZF_MYND_2"/>
    <property type="match status" value="1"/>
</dbReference>
<evidence type="ECO:0000256" key="1">
    <source>
        <dbReference type="ARBA" id="ARBA00022723"/>
    </source>
</evidence>
<evidence type="ECO:0000313" key="6">
    <source>
        <dbReference type="EMBL" id="CCE29255.1"/>
    </source>
</evidence>
<keyword evidence="2 4" id="KW-0863">Zinc-finger</keyword>
<dbReference type="Pfam" id="PF01753">
    <property type="entry name" value="zf-MYND"/>
    <property type="match status" value="1"/>
</dbReference>
<proteinExistence type="predicted"/>
<evidence type="ECO:0000256" key="3">
    <source>
        <dbReference type="ARBA" id="ARBA00022833"/>
    </source>
</evidence>
<name>M1W4F0_CLAP2</name>
<sequence length="415" mass="47758">MRDIEEGEDITVTYFPSVSTQEARQRRLQSQYHFTCLCRVCSLPDEVREERDRKAVQLVFLLAAAHDGMIDLAPDPLLENLHNLDARHSIFRELGREDTVHALHLSEAAEFCIAMSDLARGRVFAQMTAAIYQRLLGSDNPQTKKYTKYAHSPLSHDEYGISRVWKTATTDVPQGLGPDDFDNWLWKRDKPRLVVPVGTTIERRDFFSPFSDLPHKNDVRGDGSSKNRRHWCYLGEISEDSGYVLPLTIEIMDMNNEKTKLHFYTEEVGVELDHFDRCPGWTVAILNATQYEFQFGPPGIRHKDKRMLKIFPLPLAEILALEHEVRSFSTPQNNDLRRCHGCGTAAISSSMERCTKCWSFWYCNKDCQMVGWITKGHKLNCKFLRDPDLRGLFLTQWDKVKNCTGFPLKGVDGPR</sequence>
<dbReference type="SUPFAM" id="SSF144232">
    <property type="entry name" value="HIT/MYND zinc finger-like"/>
    <property type="match status" value="1"/>
</dbReference>
<dbReference type="eggNOG" id="KOG2084">
    <property type="taxonomic scope" value="Eukaryota"/>
</dbReference>
<dbReference type="PANTHER" id="PTHR47332">
    <property type="entry name" value="SET DOMAIN-CONTAINING PROTEIN 5"/>
    <property type="match status" value="1"/>
</dbReference>
<dbReference type="EMBL" id="CAGA01000013">
    <property type="protein sequence ID" value="CCE29255.1"/>
    <property type="molecule type" value="Genomic_DNA"/>
</dbReference>
<dbReference type="Gene3D" id="6.10.140.2220">
    <property type="match status" value="1"/>
</dbReference>
<dbReference type="InterPro" id="IPR046341">
    <property type="entry name" value="SET_dom_sf"/>
</dbReference>
<dbReference type="AlphaFoldDB" id="M1W4F0"/>
<dbReference type="VEuPathDB" id="FungiDB:CPUR_02948"/>
<dbReference type="GO" id="GO:0008270">
    <property type="term" value="F:zinc ion binding"/>
    <property type="evidence" value="ECO:0007669"/>
    <property type="project" value="UniProtKB-KW"/>
</dbReference>
<dbReference type="HOGENOM" id="CLU_037221_0_0_1"/>
<keyword evidence="3" id="KW-0862">Zinc</keyword>
<evidence type="ECO:0000256" key="4">
    <source>
        <dbReference type="PROSITE-ProRule" id="PRU00134"/>
    </source>
</evidence>
<dbReference type="STRING" id="1111077.M1W4F0"/>
<dbReference type="InterPro" id="IPR002893">
    <property type="entry name" value="Znf_MYND"/>
</dbReference>
<feature type="domain" description="MYND-type" evidence="5">
    <location>
        <begin position="339"/>
        <end position="381"/>
    </location>
</feature>
<dbReference type="InterPro" id="IPR053185">
    <property type="entry name" value="SET_domain_protein"/>
</dbReference>
<comment type="caution">
    <text evidence="6">The sequence shown here is derived from an EMBL/GenBank/DDBJ whole genome shotgun (WGS) entry which is preliminary data.</text>
</comment>
<protein>
    <recommendedName>
        <fullName evidence="5">MYND-type domain-containing protein</fullName>
    </recommendedName>
</protein>
<gene>
    <name evidence="6" type="ORF">CPUR_02948</name>
</gene>
<reference evidence="6 7" key="1">
    <citation type="journal article" date="2013" name="PLoS Genet.">
        <title>Plant-symbiotic fungi as chemical engineers: Multi-genome analysis of the Clavicipitaceae reveals dynamics of alkaloid loci.</title>
        <authorList>
            <person name="Schardl C.L."/>
            <person name="Young C.A."/>
            <person name="Hesse U."/>
            <person name="Amyotte S.G."/>
            <person name="Andreeva K."/>
            <person name="Calie P.J."/>
            <person name="Fleetwood D.J."/>
            <person name="Haws D.C."/>
            <person name="Moore N."/>
            <person name="Oeser B."/>
            <person name="Panaccione D.G."/>
            <person name="Schweri K.K."/>
            <person name="Voisey C.R."/>
            <person name="Farman M.L."/>
            <person name="Jaromczyk J.W."/>
            <person name="Roe B.A."/>
            <person name="O'Sullivan D.M."/>
            <person name="Scott B."/>
            <person name="Tudzynski P."/>
            <person name="An Z."/>
            <person name="Arnaoudova E.G."/>
            <person name="Bullock C.T."/>
            <person name="Charlton N.D."/>
            <person name="Chen L."/>
            <person name="Cox M."/>
            <person name="Dinkins R.D."/>
            <person name="Florea S."/>
            <person name="Glenn A.E."/>
            <person name="Gordon A."/>
            <person name="Gueldener U."/>
            <person name="Harris D.R."/>
            <person name="Hollin W."/>
            <person name="Jaromczyk J."/>
            <person name="Johnson R.D."/>
            <person name="Khan A.K."/>
            <person name="Leistner E."/>
            <person name="Leuchtmann A."/>
            <person name="Li C."/>
            <person name="Liu J."/>
            <person name="Liu J."/>
            <person name="Liu M."/>
            <person name="Mace W."/>
            <person name="Machado C."/>
            <person name="Nagabhyru P."/>
            <person name="Pan J."/>
            <person name="Schmid J."/>
            <person name="Sugawara K."/>
            <person name="Steiner U."/>
            <person name="Takach J.E."/>
            <person name="Tanaka E."/>
            <person name="Webb J.S."/>
            <person name="Wilson E.V."/>
            <person name="Wiseman J.L."/>
            <person name="Yoshida R."/>
            <person name="Zeng Z."/>
        </authorList>
    </citation>
    <scope>NUCLEOTIDE SEQUENCE [LARGE SCALE GENOMIC DNA]</scope>
    <source>
        <strain evidence="6 7">20.1</strain>
    </source>
</reference>
<dbReference type="SUPFAM" id="SSF82199">
    <property type="entry name" value="SET domain"/>
    <property type="match status" value="1"/>
</dbReference>
<evidence type="ECO:0000313" key="7">
    <source>
        <dbReference type="Proteomes" id="UP000016801"/>
    </source>
</evidence>